<evidence type="ECO:0000313" key="1">
    <source>
        <dbReference type="EMBL" id="MFM1730502.1"/>
    </source>
</evidence>
<accession>A0ABW9FZ38</accession>
<evidence type="ECO:0000313" key="2">
    <source>
        <dbReference type="Proteomes" id="UP001629744"/>
    </source>
</evidence>
<sequence length="320" mass="34499">MSEPIPTVLRRRDALARGYTDGELRATCRSGGLRRLRPGTYLADDAFAALDAAQLHRELIRATLPGVSADAVVSHQSAAVLHGLPVWALPLDRVHVTRDRSGGGKRTRHLHSHPAPLPAADVVRCDGIAVTSIARTVADLCRTVPFEAAVVVGDAGLRAAKLPATAVADALAYAERRPGHPAARRALGFLDGRSESVGESRSRVALAALGYDVPELQASLLDADGRVLGRVDFLFAGAGVVGEFDGKIKYGKYLRDGQDPGDAVFAEKQREDSIRDTGWEVVRWTWHDLSNPAVIDARVRRALRRRHGRPRPLGAVLRPS</sequence>
<protein>
    <recommendedName>
        <fullName evidence="3">Type IV toxin-antitoxin system AbiEi family antitoxin domain-containing protein</fullName>
    </recommendedName>
</protein>
<dbReference type="RefSeq" id="WP_348604033.1">
    <property type="nucleotide sequence ID" value="NZ_CP157276.1"/>
</dbReference>
<dbReference type="Proteomes" id="UP001629744">
    <property type="component" value="Unassembled WGS sequence"/>
</dbReference>
<gene>
    <name evidence="1" type="ORF">ABEU19_004036</name>
</gene>
<keyword evidence="2" id="KW-1185">Reference proteome</keyword>
<reference evidence="1 2" key="1">
    <citation type="submission" date="2023-11" db="EMBL/GenBank/DDBJ databases">
        <authorList>
            <person name="Val-Calvo J."/>
            <person name="Scortti M."/>
            <person name="Vazquez-Boland J."/>
        </authorList>
    </citation>
    <scope>NUCLEOTIDE SEQUENCE [LARGE SCALE GENOMIC DNA]</scope>
    <source>
        <strain evidence="1 2">DSM 46662</strain>
    </source>
</reference>
<proteinExistence type="predicted"/>
<evidence type="ECO:0008006" key="3">
    <source>
        <dbReference type="Google" id="ProtNLM"/>
    </source>
</evidence>
<dbReference type="EMBL" id="JBDLNU010000005">
    <property type="protein sequence ID" value="MFM1730502.1"/>
    <property type="molecule type" value="Genomic_DNA"/>
</dbReference>
<organism evidence="1 2">
    <name type="scientific">Prescottella soli</name>
    <dbReference type="NCBI Taxonomy" id="1543852"/>
    <lineage>
        <taxon>Bacteria</taxon>
        <taxon>Bacillati</taxon>
        <taxon>Actinomycetota</taxon>
        <taxon>Actinomycetes</taxon>
        <taxon>Mycobacteriales</taxon>
        <taxon>Nocardiaceae</taxon>
        <taxon>Prescottella</taxon>
    </lineage>
</organism>
<name>A0ABW9FZ38_9NOCA</name>
<comment type="caution">
    <text evidence="1">The sequence shown here is derived from an EMBL/GenBank/DDBJ whole genome shotgun (WGS) entry which is preliminary data.</text>
</comment>